<dbReference type="PANTHER" id="PTHR47752:SF1">
    <property type="entry name" value="HTH-TYPE TRANSCRIPTIONAL REPRESSOR FABR"/>
    <property type="match status" value="1"/>
</dbReference>
<dbReference type="STRING" id="1219383.SAMN05421733_11166"/>
<keyword evidence="4" id="KW-1185">Reference proteome</keyword>
<dbReference type="PANTHER" id="PTHR47752">
    <property type="entry name" value="HTH-TYPE TRANSCRIPTIONAL REPRESSOR FABR"/>
    <property type="match status" value="1"/>
</dbReference>
<dbReference type="RefSeq" id="WP_092749629.1">
    <property type="nucleotide sequence ID" value="NZ_FMYL01000011.1"/>
</dbReference>
<reference evidence="4" key="1">
    <citation type="submission" date="2016-09" db="EMBL/GenBank/DDBJ databases">
        <authorList>
            <person name="Varghese N."/>
            <person name="Submissions S."/>
        </authorList>
    </citation>
    <scope>NUCLEOTIDE SEQUENCE [LARGE SCALE GENOMIC DNA]</scope>
    <source>
        <strain evidence="4">ANC 4422</strain>
    </source>
</reference>
<accession>A0A1G6JJD0</accession>
<organism evidence="3 4">
    <name type="scientific">Acinetobacter boissieri</name>
    <dbReference type="NCBI Taxonomy" id="1219383"/>
    <lineage>
        <taxon>Bacteria</taxon>
        <taxon>Pseudomonadati</taxon>
        <taxon>Pseudomonadota</taxon>
        <taxon>Gammaproteobacteria</taxon>
        <taxon>Moraxellales</taxon>
        <taxon>Moraxellaceae</taxon>
        <taxon>Acinetobacter</taxon>
    </lineage>
</organism>
<dbReference type="Proteomes" id="UP000242501">
    <property type="component" value="Unassembled WGS sequence"/>
</dbReference>
<sequence length="206" mass="24243">MSIRAERKIQNRQNIIDKVLLLSYHGQPFYNISFRQIASEVGLVPSAIYRYFPNKDLLAQATVDQVGVFIKSGLFQSRARFTTHAEEDSEVRLAMFFKSVEEHALYWHFFVSERWGGYPILENSIEHDVDDLANDLMLDVRRLEYYQLCEESTLRTYADLLLQLSMVWSKQWIKLHKIDTQMSPEKVVFLRASFKKLVFLKRAIVV</sequence>
<dbReference type="Gene3D" id="1.10.357.10">
    <property type="entry name" value="Tetracycline Repressor, domain 2"/>
    <property type="match status" value="1"/>
</dbReference>
<keyword evidence="1" id="KW-0238">DNA-binding</keyword>
<dbReference type="Pfam" id="PF00440">
    <property type="entry name" value="TetR_N"/>
    <property type="match status" value="1"/>
</dbReference>
<dbReference type="Gene3D" id="1.10.10.60">
    <property type="entry name" value="Homeodomain-like"/>
    <property type="match status" value="1"/>
</dbReference>
<evidence type="ECO:0000313" key="3">
    <source>
        <dbReference type="EMBL" id="SDC18849.1"/>
    </source>
</evidence>
<proteinExistence type="predicted"/>
<feature type="domain" description="HTH tetR-type" evidence="2">
    <location>
        <begin position="28"/>
        <end position="61"/>
    </location>
</feature>
<dbReference type="SUPFAM" id="SSF46689">
    <property type="entry name" value="Homeodomain-like"/>
    <property type="match status" value="1"/>
</dbReference>
<dbReference type="OrthoDB" id="8617654at2"/>
<evidence type="ECO:0000313" key="4">
    <source>
        <dbReference type="Proteomes" id="UP000242501"/>
    </source>
</evidence>
<dbReference type="AlphaFoldDB" id="A0A1G6JJD0"/>
<protein>
    <submittedName>
        <fullName evidence="3">Transcriptional regulator, TetR family</fullName>
    </submittedName>
</protein>
<evidence type="ECO:0000256" key="1">
    <source>
        <dbReference type="ARBA" id="ARBA00023125"/>
    </source>
</evidence>
<gene>
    <name evidence="3" type="ORF">SAMN05421733_11166</name>
</gene>
<name>A0A1G6JJD0_9GAMM</name>
<dbReference type="InterPro" id="IPR009057">
    <property type="entry name" value="Homeodomain-like_sf"/>
</dbReference>
<evidence type="ECO:0000259" key="2">
    <source>
        <dbReference type="Pfam" id="PF00440"/>
    </source>
</evidence>
<dbReference type="InterPro" id="IPR050692">
    <property type="entry name" value="HTH_transcr_repressor_FabR"/>
</dbReference>
<dbReference type="GO" id="GO:0003677">
    <property type="term" value="F:DNA binding"/>
    <property type="evidence" value="ECO:0007669"/>
    <property type="project" value="UniProtKB-KW"/>
</dbReference>
<dbReference type="EMBL" id="FMYL01000011">
    <property type="protein sequence ID" value="SDC18849.1"/>
    <property type="molecule type" value="Genomic_DNA"/>
</dbReference>
<dbReference type="InterPro" id="IPR001647">
    <property type="entry name" value="HTH_TetR"/>
</dbReference>